<dbReference type="InterPro" id="IPR050580">
    <property type="entry name" value="2H_phosphoesterase_YjcG-like"/>
</dbReference>
<dbReference type="EMBL" id="FYEZ01000002">
    <property type="protein sequence ID" value="SNC71351.1"/>
    <property type="molecule type" value="Genomic_DNA"/>
</dbReference>
<proteinExistence type="predicted"/>
<dbReference type="Pfam" id="PF13563">
    <property type="entry name" value="2_5_RNA_ligase2"/>
    <property type="match status" value="1"/>
</dbReference>
<dbReference type="InterPro" id="IPR009097">
    <property type="entry name" value="Cyclic_Pdiesterase"/>
</dbReference>
<dbReference type="RefSeq" id="WP_088818417.1">
    <property type="nucleotide sequence ID" value="NZ_FYEZ01000002.1"/>
</dbReference>
<evidence type="ECO:0000313" key="2">
    <source>
        <dbReference type="Proteomes" id="UP000198122"/>
    </source>
</evidence>
<dbReference type="Proteomes" id="UP000198122">
    <property type="component" value="Unassembled WGS sequence"/>
</dbReference>
<protein>
    <submittedName>
        <fullName evidence="1">2'-5' RNA ligase</fullName>
    </submittedName>
</protein>
<dbReference type="PANTHER" id="PTHR40037">
    <property type="entry name" value="PHOSPHOESTERASE YJCG-RELATED"/>
    <property type="match status" value="1"/>
</dbReference>
<dbReference type="AlphaFoldDB" id="A0A212TZN9"/>
<dbReference type="SUPFAM" id="SSF55144">
    <property type="entry name" value="LigT-like"/>
    <property type="match status" value="1"/>
</dbReference>
<name>A0A212TZN9_9MICO</name>
<keyword evidence="2" id="KW-1185">Reference proteome</keyword>
<reference evidence="1 2" key="1">
    <citation type="submission" date="2017-06" db="EMBL/GenBank/DDBJ databases">
        <authorList>
            <person name="Kim H.J."/>
            <person name="Triplett B.A."/>
        </authorList>
    </citation>
    <scope>NUCLEOTIDE SEQUENCE [LARGE SCALE GENOMIC DNA]</scope>
    <source>
        <strain evidence="1 2">DSM 22179</strain>
    </source>
</reference>
<evidence type="ECO:0000313" key="1">
    <source>
        <dbReference type="EMBL" id="SNC71351.1"/>
    </source>
</evidence>
<gene>
    <name evidence="1" type="ORF">SAMN05445756_1443</name>
</gene>
<dbReference type="OrthoDB" id="358773at2"/>
<dbReference type="GO" id="GO:0016874">
    <property type="term" value="F:ligase activity"/>
    <property type="evidence" value="ECO:0007669"/>
    <property type="project" value="UniProtKB-KW"/>
</dbReference>
<accession>A0A212TZN9</accession>
<dbReference type="Gene3D" id="3.90.1140.10">
    <property type="entry name" value="Cyclic phosphodiesterase"/>
    <property type="match status" value="1"/>
</dbReference>
<sequence length="177" mass="19455">MTMDVGISLAVPAPWGDEIRAIRRDLGDVLAHQVPTHITVLPPLTVFRADRQTIGEHLSEAARTVEPFTVELRGTDTFRPVSPVVFLPLVQGADECRTLAEAVNRGPLGVPLKFPYHPHVTVVQNVPEEVLDAAAEQMQDYHAVFQVEQLTRYVAGPDGAWRPLDSWYLGSGEAVSL</sequence>
<organism evidence="1 2">
    <name type="scientific">Kytococcus aerolatus</name>
    <dbReference type="NCBI Taxonomy" id="592308"/>
    <lineage>
        <taxon>Bacteria</taxon>
        <taxon>Bacillati</taxon>
        <taxon>Actinomycetota</taxon>
        <taxon>Actinomycetes</taxon>
        <taxon>Micrococcales</taxon>
        <taxon>Kytococcaceae</taxon>
        <taxon>Kytococcus</taxon>
    </lineage>
</organism>
<keyword evidence="1" id="KW-0436">Ligase</keyword>
<dbReference type="PANTHER" id="PTHR40037:SF1">
    <property type="entry name" value="PHOSPHOESTERASE SAOUHSC_00951-RELATED"/>
    <property type="match status" value="1"/>
</dbReference>